<protein>
    <submittedName>
        <fullName evidence="2">DUF4245 domain-containing protein</fullName>
    </submittedName>
</protein>
<comment type="caution">
    <text evidence="2">The sequence shown here is derived from an EMBL/GenBank/DDBJ whole genome shotgun (WGS) entry which is preliminary data.</text>
</comment>
<dbReference type="Pfam" id="PF14030">
    <property type="entry name" value="DUF4245"/>
    <property type="match status" value="1"/>
</dbReference>
<proteinExistence type="predicted"/>
<feature type="transmembrane region" description="Helical" evidence="1">
    <location>
        <begin position="6"/>
        <end position="23"/>
    </location>
</feature>
<reference evidence="2 3" key="1">
    <citation type="submission" date="2022-04" db="EMBL/GenBank/DDBJ databases">
        <title>Genome diversity in the genus Frankia.</title>
        <authorList>
            <person name="Carlos-Shanley C."/>
            <person name="Hahn D."/>
        </authorList>
    </citation>
    <scope>NUCLEOTIDE SEQUENCE [LARGE SCALE GENOMIC DNA]</scope>
    <source>
        <strain evidence="2 3">Ag45/Mut15</strain>
    </source>
</reference>
<keyword evidence="1" id="KW-1133">Transmembrane helix</keyword>
<sequence>MVLSLGVVMAGVAIFVIFVMPRGNNEQAIKVVATAQPMAAFARQSPFTPVLPVGLPADVWKPTSLRVQLPVSSSSSSQTAQASIGYVIDRSGHRTFARLRETNAPDAVQTLLGDRPSSGTVDVNGESWQARPDHHGHVAITHTQGGVTIVLDDGDGKGGGATQADLITLARALRPVEPAT</sequence>
<dbReference type="Proteomes" id="UP001201873">
    <property type="component" value="Unassembled WGS sequence"/>
</dbReference>
<keyword evidence="3" id="KW-1185">Reference proteome</keyword>
<name>A0ABT0K039_9ACTN</name>
<dbReference type="EMBL" id="JALKFT010000015">
    <property type="protein sequence ID" value="MCK9877166.1"/>
    <property type="molecule type" value="Genomic_DNA"/>
</dbReference>
<evidence type="ECO:0000256" key="1">
    <source>
        <dbReference type="SAM" id="Phobius"/>
    </source>
</evidence>
<organism evidence="2 3">
    <name type="scientific">Frankia umida</name>
    <dbReference type="NCBI Taxonomy" id="573489"/>
    <lineage>
        <taxon>Bacteria</taxon>
        <taxon>Bacillati</taxon>
        <taxon>Actinomycetota</taxon>
        <taxon>Actinomycetes</taxon>
        <taxon>Frankiales</taxon>
        <taxon>Frankiaceae</taxon>
        <taxon>Frankia</taxon>
    </lineage>
</organism>
<evidence type="ECO:0000313" key="3">
    <source>
        <dbReference type="Proteomes" id="UP001201873"/>
    </source>
</evidence>
<gene>
    <name evidence="2" type="ORF">MXD59_15515</name>
</gene>
<accession>A0ABT0K039</accession>
<dbReference type="InterPro" id="IPR025339">
    <property type="entry name" value="DUF4245"/>
</dbReference>
<evidence type="ECO:0000313" key="2">
    <source>
        <dbReference type="EMBL" id="MCK9877166.1"/>
    </source>
</evidence>
<keyword evidence="1" id="KW-0472">Membrane</keyword>
<keyword evidence="1" id="KW-0812">Transmembrane</keyword>